<dbReference type="KEGG" id="ehx:EMIHUDRAFT_241004"/>
<dbReference type="AlphaFoldDB" id="A0A0D3JDH6"/>
<accession>A0A0D3JDH6</accession>
<evidence type="ECO:0000313" key="1">
    <source>
        <dbReference type="EnsemblProtists" id="EOD21561"/>
    </source>
</evidence>
<dbReference type="Proteomes" id="UP000013827">
    <property type="component" value="Unassembled WGS sequence"/>
</dbReference>
<dbReference type="Gene3D" id="1.10.287.100">
    <property type="match status" value="1"/>
</dbReference>
<evidence type="ECO:0000313" key="2">
    <source>
        <dbReference type="Proteomes" id="UP000013827"/>
    </source>
</evidence>
<dbReference type="RefSeq" id="XP_005773990.1">
    <property type="nucleotide sequence ID" value="XM_005773933.1"/>
</dbReference>
<dbReference type="GeneID" id="17267106"/>
<dbReference type="HOGENOM" id="CLU_1513290_0_0_1"/>
<proteinExistence type="predicted"/>
<keyword evidence="2" id="KW-1185">Reference proteome</keyword>
<reference evidence="1" key="2">
    <citation type="submission" date="2024-10" db="UniProtKB">
        <authorList>
            <consortium name="EnsemblProtists"/>
        </authorList>
    </citation>
    <scope>IDENTIFICATION</scope>
</reference>
<reference evidence="2" key="1">
    <citation type="journal article" date="2013" name="Nature">
        <title>Pan genome of the phytoplankton Emiliania underpins its global distribution.</title>
        <authorList>
            <person name="Read B.A."/>
            <person name="Kegel J."/>
            <person name="Klute M.J."/>
            <person name="Kuo A."/>
            <person name="Lefebvre S.C."/>
            <person name="Maumus F."/>
            <person name="Mayer C."/>
            <person name="Miller J."/>
            <person name="Monier A."/>
            <person name="Salamov A."/>
            <person name="Young J."/>
            <person name="Aguilar M."/>
            <person name="Claverie J.M."/>
            <person name="Frickenhaus S."/>
            <person name="Gonzalez K."/>
            <person name="Herman E.K."/>
            <person name="Lin Y.C."/>
            <person name="Napier J."/>
            <person name="Ogata H."/>
            <person name="Sarno A.F."/>
            <person name="Shmutz J."/>
            <person name="Schroeder D."/>
            <person name="de Vargas C."/>
            <person name="Verret F."/>
            <person name="von Dassow P."/>
            <person name="Valentin K."/>
            <person name="Van de Peer Y."/>
            <person name="Wheeler G."/>
            <person name="Dacks J.B."/>
            <person name="Delwiche C.F."/>
            <person name="Dyhrman S.T."/>
            <person name="Glockner G."/>
            <person name="John U."/>
            <person name="Richards T."/>
            <person name="Worden A.Z."/>
            <person name="Zhang X."/>
            <person name="Grigoriev I.V."/>
            <person name="Allen A.E."/>
            <person name="Bidle K."/>
            <person name="Borodovsky M."/>
            <person name="Bowler C."/>
            <person name="Brownlee C."/>
            <person name="Cock J.M."/>
            <person name="Elias M."/>
            <person name="Gladyshev V.N."/>
            <person name="Groth M."/>
            <person name="Guda C."/>
            <person name="Hadaegh A."/>
            <person name="Iglesias-Rodriguez M.D."/>
            <person name="Jenkins J."/>
            <person name="Jones B.M."/>
            <person name="Lawson T."/>
            <person name="Leese F."/>
            <person name="Lindquist E."/>
            <person name="Lobanov A."/>
            <person name="Lomsadze A."/>
            <person name="Malik S.B."/>
            <person name="Marsh M.E."/>
            <person name="Mackinder L."/>
            <person name="Mock T."/>
            <person name="Mueller-Roeber B."/>
            <person name="Pagarete A."/>
            <person name="Parker M."/>
            <person name="Probert I."/>
            <person name="Quesneville H."/>
            <person name="Raines C."/>
            <person name="Rensing S.A."/>
            <person name="Riano-Pachon D.M."/>
            <person name="Richier S."/>
            <person name="Rokitta S."/>
            <person name="Shiraiwa Y."/>
            <person name="Soanes D.M."/>
            <person name="van der Giezen M."/>
            <person name="Wahlund T.M."/>
            <person name="Williams B."/>
            <person name="Wilson W."/>
            <person name="Wolfe G."/>
            <person name="Wurch L.L."/>
        </authorList>
    </citation>
    <scope>NUCLEOTIDE SEQUENCE</scope>
</reference>
<dbReference type="PaxDb" id="2903-EOD21561"/>
<protein>
    <submittedName>
        <fullName evidence="1">Uncharacterized protein</fullName>
    </submittedName>
</protein>
<organism evidence="1 2">
    <name type="scientific">Emiliania huxleyi (strain CCMP1516)</name>
    <dbReference type="NCBI Taxonomy" id="280463"/>
    <lineage>
        <taxon>Eukaryota</taxon>
        <taxon>Haptista</taxon>
        <taxon>Haptophyta</taxon>
        <taxon>Prymnesiophyceae</taxon>
        <taxon>Isochrysidales</taxon>
        <taxon>Noelaerhabdaceae</taxon>
        <taxon>Emiliania</taxon>
    </lineage>
</organism>
<sequence>MAVALNCIGHRPSPIGAPAIFCELREKIQHPAQSSVWSQLKPVDVGTNRKGRRGIREHSTATPFLCGYLLIVSNNVVADVMKELKDEIASSGLDQSVLSELRKGWEEHLNRQGRLRDMAVDVGDRQQLVPSQYVADRQTVAQLRTDPRAIQRAATAAERISDIPPIANTDIYKGGGLR</sequence>
<dbReference type="EnsemblProtists" id="EOD21561">
    <property type="protein sequence ID" value="EOD21561"/>
    <property type="gene ID" value="EMIHUDRAFT_241004"/>
</dbReference>
<dbReference type="SUPFAM" id="SSF47396">
    <property type="entry name" value="Transcription factor IIA (TFIIA), alpha-helical domain"/>
    <property type="match status" value="1"/>
</dbReference>
<name>A0A0D3JDH6_EMIH1</name>